<evidence type="ECO:0000259" key="1">
    <source>
        <dbReference type="Pfam" id="PF08241"/>
    </source>
</evidence>
<keyword evidence="3" id="KW-1185">Reference proteome</keyword>
<dbReference type="PANTHER" id="PTHR43861">
    <property type="entry name" value="TRANS-ACONITATE 2-METHYLTRANSFERASE-RELATED"/>
    <property type="match status" value="1"/>
</dbReference>
<evidence type="ECO:0000313" key="2">
    <source>
        <dbReference type="EMBL" id="TVY28584.1"/>
    </source>
</evidence>
<dbReference type="EMBL" id="QGMH01000029">
    <property type="protein sequence ID" value="TVY28584.1"/>
    <property type="molecule type" value="Genomic_DNA"/>
</dbReference>
<comment type="caution">
    <text evidence="2">The sequence shown here is derived from an EMBL/GenBank/DDBJ whole genome shotgun (WGS) entry which is preliminary data.</text>
</comment>
<dbReference type="GeneID" id="41982142"/>
<dbReference type="AlphaFoldDB" id="A0A8H8TZV4"/>
<dbReference type="Gene3D" id="3.40.50.150">
    <property type="entry name" value="Vaccinia Virus protein VP39"/>
    <property type="match status" value="1"/>
</dbReference>
<dbReference type="PANTHER" id="PTHR43861:SF1">
    <property type="entry name" value="TRANS-ACONITATE 2-METHYLTRANSFERASE"/>
    <property type="match status" value="1"/>
</dbReference>
<dbReference type="InterPro" id="IPR013216">
    <property type="entry name" value="Methyltransf_11"/>
</dbReference>
<accession>A0A8H8TZV4</accession>
<sequence>MASKPIHLIPTKDLYARWAKVYDSDGNILHRPVTESIDDALLPSLLTQAFSLVPSSFSFPLTITELGAGTGRNTVKLLQPREGVEIGNVIALDLSAEMLAIAKSRCSSLTSTSTLASSPKVYFYEFDALQPSSFPEVQALEGQAGLVLSTLVLEHLPLKIFFSTIKKLLKEGGVLVMTNMHAEMGRLSRAGFTDIDMESGNVKVKVQGDSFVYEIEEVVEAGREEGFEMVGEMLQRGVAEGDVGLMVGERGMKWVGVKVWFGCVMRLGGRGK</sequence>
<keyword evidence="2" id="KW-0808">Transferase</keyword>
<dbReference type="SUPFAM" id="SSF53335">
    <property type="entry name" value="S-adenosyl-L-methionine-dependent methyltransferases"/>
    <property type="match status" value="1"/>
</dbReference>
<dbReference type="InterPro" id="IPR029063">
    <property type="entry name" value="SAM-dependent_MTases_sf"/>
</dbReference>
<organism evidence="2 3">
    <name type="scientific">Lachnellula hyalina</name>
    <dbReference type="NCBI Taxonomy" id="1316788"/>
    <lineage>
        <taxon>Eukaryota</taxon>
        <taxon>Fungi</taxon>
        <taxon>Dikarya</taxon>
        <taxon>Ascomycota</taxon>
        <taxon>Pezizomycotina</taxon>
        <taxon>Leotiomycetes</taxon>
        <taxon>Helotiales</taxon>
        <taxon>Lachnaceae</taxon>
        <taxon>Lachnellula</taxon>
    </lineage>
</organism>
<keyword evidence="2" id="KW-0489">Methyltransferase</keyword>
<dbReference type="OrthoDB" id="66144at2759"/>
<dbReference type="Pfam" id="PF08241">
    <property type="entry name" value="Methyltransf_11"/>
    <property type="match status" value="1"/>
</dbReference>
<protein>
    <submittedName>
        <fullName evidence="2">Putative methyltransferase</fullName>
    </submittedName>
</protein>
<dbReference type="GO" id="GO:0008757">
    <property type="term" value="F:S-adenosylmethionine-dependent methyltransferase activity"/>
    <property type="evidence" value="ECO:0007669"/>
    <property type="project" value="InterPro"/>
</dbReference>
<dbReference type="GO" id="GO:0032259">
    <property type="term" value="P:methylation"/>
    <property type="evidence" value="ECO:0007669"/>
    <property type="project" value="UniProtKB-KW"/>
</dbReference>
<dbReference type="CDD" id="cd02440">
    <property type="entry name" value="AdoMet_MTases"/>
    <property type="match status" value="1"/>
</dbReference>
<name>A0A8H8TZV4_9HELO</name>
<feature type="domain" description="Methyltransferase type 11" evidence="1">
    <location>
        <begin position="65"/>
        <end position="177"/>
    </location>
</feature>
<dbReference type="RefSeq" id="XP_031007372.1">
    <property type="nucleotide sequence ID" value="XM_031146922.1"/>
</dbReference>
<dbReference type="Proteomes" id="UP000431533">
    <property type="component" value="Unassembled WGS sequence"/>
</dbReference>
<proteinExistence type="predicted"/>
<evidence type="ECO:0000313" key="3">
    <source>
        <dbReference type="Proteomes" id="UP000431533"/>
    </source>
</evidence>
<reference evidence="2 3" key="1">
    <citation type="submission" date="2018-05" db="EMBL/GenBank/DDBJ databases">
        <title>Genome sequencing and assembly of the regulated plant pathogen Lachnellula willkommii and related sister species for the development of diagnostic species identification markers.</title>
        <authorList>
            <person name="Giroux E."/>
            <person name="Bilodeau G."/>
        </authorList>
    </citation>
    <scope>NUCLEOTIDE SEQUENCE [LARGE SCALE GENOMIC DNA]</scope>
    <source>
        <strain evidence="2 3">CBS 185.66</strain>
    </source>
</reference>
<gene>
    <name evidence="2" type="ORF">LHYA1_G001944</name>
</gene>